<evidence type="ECO:0000313" key="3">
    <source>
        <dbReference type="Proteomes" id="UP000813385"/>
    </source>
</evidence>
<dbReference type="Proteomes" id="UP000813385">
    <property type="component" value="Unassembled WGS sequence"/>
</dbReference>
<feature type="region of interest" description="Disordered" evidence="1">
    <location>
        <begin position="56"/>
        <end position="78"/>
    </location>
</feature>
<proteinExistence type="predicted"/>
<accession>A0A8K0TUH7</accession>
<dbReference type="AlphaFoldDB" id="A0A8K0TUH7"/>
<comment type="caution">
    <text evidence="2">The sequence shown here is derived from an EMBL/GenBank/DDBJ whole genome shotgun (WGS) entry which is preliminary data.</text>
</comment>
<organism evidence="2 3">
    <name type="scientific">Plectosphaerella cucumerina</name>
    <dbReference type="NCBI Taxonomy" id="40658"/>
    <lineage>
        <taxon>Eukaryota</taxon>
        <taxon>Fungi</taxon>
        <taxon>Dikarya</taxon>
        <taxon>Ascomycota</taxon>
        <taxon>Pezizomycotina</taxon>
        <taxon>Sordariomycetes</taxon>
        <taxon>Hypocreomycetidae</taxon>
        <taxon>Glomerellales</taxon>
        <taxon>Plectosphaerellaceae</taxon>
        <taxon>Plectosphaerella</taxon>
    </lineage>
</organism>
<evidence type="ECO:0000313" key="2">
    <source>
        <dbReference type="EMBL" id="KAH7377077.1"/>
    </source>
</evidence>
<keyword evidence="3" id="KW-1185">Reference proteome</keyword>
<reference evidence="2" key="1">
    <citation type="journal article" date="2021" name="Nat. Commun.">
        <title>Genetic determinants of endophytism in the Arabidopsis root mycobiome.</title>
        <authorList>
            <person name="Mesny F."/>
            <person name="Miyauchi S."/>
            <person name="Thiergart T."/>
            <person name="Pickel B."/>
            <person name="Atanasova L."/>
            <person name="Karlsson M."/>
            <person name="Huettel B."/>
            <person name="Barry K.W."/>
            <person name="Haridas S."/>
            <person name="Chen C."/>
            <person name="Bauer D."/>
            <person name="Andreopoulos W."/>
            <person name="Pangilinan J."/>
            <person name="LaButti K."/>
            <person name="Riley R."/>
            <person name="Lipzen A."/>
            <person name="Clum A."/>
            <person name="Drula E."/>
            <person name="Henrissat B."/>
            <person name="Kohler A."/>
            <person name="Grigoriev I.V."/>
            <person name="Martin F.M."/>
            <person name="Hacquard S."/>
        </authorList>
    </citation>
    <scope>NUCLEOTIDE SEQUENCE</scope>
    <source>
        <strain evidence="2">MPI-CAGE-AT-0016</strain>
    </source>
</reference>
<name>A0A8K0TUH7_9PEZI</name>
<gene>
    <name evidence="2" type="ORF">B0T11DRAFT_273404</name>
</gene>
<sequence>MPTDTLRARHLLVQLVSWVIRHQVLGSERPSIWRIVSPLRVVHEVLTEIVNKTSRQARGSTGGWDHTEQHVEAKSNCSSQRLCADMDTGSSLSAAVPPHPAHANRGNFFVQPRSTTSFYRTLRACRTDRRQRR</sequence>
<evidence type="ECO:0000256" key="1">
    <source>
        <dbReference type="SAM" id="MobiDB-lite"/>
    </source>
</evidence>
<protein>
    <submittedName>
        <fullName evidence="2">Uncharacterized protein</fullName>
    </submittedName>
</protein>
<dbReference type="EMBL" id="JAGPXD010000001">
    <property type="protein sequence ID" value="KAH7377077.1"/>
    <property type="molecule type" value="Genomic_DNA"/>
</dbReference>